<sequence length="67" mass="7638">MGVQRGRCAELGEVLLKTLFYPTSFFLVSLFDLSCVVLRLKPAETYGQDCKLLGSEKFALLLYIRLY</sequence>
<proteinExistence type="evidence at transcript level"/>
<name>I7GNQ1_MACFA</name>
<dbReference type="EMBL" id="AB173284">
    <property type="protein sequence ID" value="BAE90346.1"/>
    <property type="molecule type" value="mRNA"/>
</dbReference>
<accession>I7GNQ1</accession>
<reference evidence="1" key="1">
    <citation type="journal article" date="2007" name="PLoS Biol.">
        <title>Rate of evolution in brain-expressed genes in humans and other primates.</title>
        <authorList>
            <person name="Wang H.-Y."/>
            <person name="Chien H.-C."/>
            <person name="Osada N."/>
            <person name="Hashimoto K."/>
            <person name="Sugano S."/>
            <person name="Gojobori T."/>
            <person name="Chou C.-K."/>
            <person name="Tsai S.-F."/>
            <person name="Wu C.-I."/>
            <person name="Shen C.-K.J."/>
        </authorList>
    </citation>
    <scope>NUCLEOTIDE SEQUENCE</scope>
</reference>
<organism evidence="1">
    <name type="scientific">Macaca fascicularis</name>
    <name type="common">Crab-eating macaque</name>
    <name type="synonym">Cynomolgus monkey</name>
    <dbReference type="NCBI Taxonomy" id="9541"/>
    <lineage>
        <taxon>Eukaryota</taxon>
        <taxon>Metazoa</taxon>
        <taxon>Chordata</taxon>
        <taxon>Craniata</taxon>
        <taxon>Vertebrata</taxon>
        <taxon>Euteleostomi</taxon>
        <taxon>Mammalia</taxon>
        <taxon>Eutheria</taxon>
        <taxon>Euarchontoglires</taxon>
        <taxon>Primates</taxon>
        <taxon>Haplorrhini</taxon>
        <taxon>Catarrhini</taxon>
        <taxon>Cercopithecidae</taxon>
        <taxon>Cercopithecinae</taxon>
        <taxon>Macaca</taxon>
    </lineage>
</organism>
<evidence type="ECO:0000313" key="1">
    <source>
        <dbReference type="EMBL" id="BAE90346.1"/>
    </source>
</evidence>
<protein>
    <submittedName>
        <fullName evidence="1">Macaca fascicularis brain cDNA, clone: QflA-21863</fullName>
    </submittedName>
</protein>
<dbReference type="AlphaFoldDB" id="I7GNQ1"/>